<evidence type="ECO:0000259" key="4">
    <source>
        <dbReference type="PROSITE" id="PS50026"/>
    </source>
</evidence>
<dbReference type="SMART" id="SM00179">
    <property type="entry name" value="EGF_CA"/>
    <property type="match status" value="2"/>
</dbReference>
<feature type="domain" description="EGF-like" evidence="4">
    <location>
        <begin position="163"/>
        <end position="199"/>
    </location>
</feature>
<feature type="disulfide bond" evidence="2">
    <location>
        <begin position="405"/>
        <end position="414"/>
    </location>
</feature>
<evidence type="ECO:0000256" key="2">
    <source>
        <dbReference type="PROSITE-ProRule" id="PRU00076"/>
    </source>
</evidence>
<sequence>MCGFSSIMNNDIRASDYVLYYIPFSVRAIGSPYWIVSIKIAHPYKGSRFDCGSGVGVVRSEETVLLNQWNHVVLFRHRWDAWLQLNGARHAQGRSKGLFSRITFREPVFIGGAGNTTNVAGKLPIQEGFRGCIRHLEINDHIYNFGLEPGGEAVKGFGIEECTADRCSRVPCQHGGKCLTGPDSAVCLCPLGFSGDLCEIRVDLQVPAFNGSSHLRYRGLGEEALTWLDLEITLKPNSPDGLVVYNGHRGDGYGDFMALYLADGYVEFAYNLGTGVAILTSRYRISLGEWHKVRISRTGRLAMLFVDNQPWTETTAPGAFTQLSLPQNLFLGGVANFGGVSTQVRIRTSFVGCVQAVRINGRQVSILAEALGGANVDNCPHPCVAKPCGEDGECVPEMDYFTCRCKPGYRDQACARGPPSFNGVNSYLYFNDARTLDSLMADPITLNVRFKSGSSDGLLLWLNNGLGGGFLSVGLERGNLVLRFSNREEEVVVVHNNTSVHDNLWHRVKAVRDGGTGLLIVDNGPAITHQAVAVWRRPRPSPPDEEGLFVGGMPHDALLRTSYRAGIRGCVADVVVNADYHLRLVGDRDRNVHECDS</sequence>
<dbReference type="AlphaFoldDB" id="A0ABD2PDM5"/>
<protein>
    <recommendedName>
        <fullName evidence="7">Pikachurin</fullName>
    </recommendedName>
</protein>
<dbReference type="PROSITE" id="PS50026">
    <property type="entry name" value="EGF_3"/>
    <property type="match status" value="2"/>
</dbReference>
<dbReference type="GO" id="GO:0030154">
    <property type="term" value="P:cell differentiation"/>
    <property type="evidence" value="ECO:0007669"/>
    <property type="project" value="UniProtKB-ARBA"/>
</dbReference>
<feature type="domain" description="EGF-like" evidence="4">
    <location>
        <begin position="380"/>
        <end position="415"/>
    </location>
</feature>
<gene>
    <name evidence="5" type="ORF">HHI36_003520</name>
</gene>
<dbReference type="Pfam" id="PF00008">
    <property type="entry name" value="EGF"/>
    <property type="match status" value="1"/>
</dbReference>
<dbReference type="InterPro" id="IPR000742">
    <property type="entry name" value="EGF"/>
</dbReference>
<dbReference type="FunFam" id="2.10.25.10:FF:000593">
    <property type="entry name" value="SP2353, isoform A"/>
    <property type="match status" value="1"/>
</dbReference>
<dbReference type="PROSITE" id="PS50025">
    <property type="entry name" value="LAM_G_DOMAIN"/>
    <property type="match status" value="3"/>
</dbReference>
<dbReference type="EMBL" id="JABFTP020000185">
    <property type="protein sequence ID" value="KAL3289078.1"/>
    <property type="molecule type" value="Genomic_DNA"/>
</dbReference>
<evidence type="ECO:0000256" key="1">
    <source>
        <dbReference type="ARBA" id="ARBA00023157"/>
    </source>
</evidence>
<dbReference type="GO" id="GO:0048513">
    <property type="term" value="P:animal organ development"/>
    <property type="evidence" value="ECO:0007669"/>
    <property type="project" value="UniProtKB-ARBA"/>
</dbReference>
<evidence type="ECO:0008006" key="7">
    <source>
        <dbReference type="Google" id="ProtNLM"/>
    </source>
</evidence>
<organism evidence="5 6">
    <name type="scientific">Cryptolaemus montrouzieri</name>
    <dbReference type="NCBI Taxonomy" id="559131"/>
    <lineage>
        <taxon>Eukaryota</taxon>
        <taxon>Metazoa</taxon>
        <taxon>Ecdysozoa</taxon>
        <taxon>Arthropoda</taxon>
        <taxon>Hexapoda</taxon>
        <taxon>Insecta</taxon>
        <taxon>Pterygota</taxon>
        <taxon>Neoptera</taxon>
        <taxon>Endopterygota</taxon>
        <taxon>Coleoptera</taxon>
        <taxon>Polyphaga</taxon>
        <taxon>Cucujiformia</taxon>
        <taxon>Coccinelloidea</taxon>
        <taxon>Coccinellidae</taxon>
        <taxon>Scymninae</taxon>
        <taxon>Scymnini</taxon>
        <taxon>Cryptolaemus</taxon>
    </lineage>
</organism>
<dbReference type="Gene3D" id="2.60.120.200">
    <property type="match status" value="3"/>
</dbReference>
<name>A0ABD2PDM5_9CUCU</name>
<feature type="domain" description="Laminin G" evidence="3">
    <location>
        <begin position="1"/>
        <end position="167"/>
    </location>
</feature>
<keyword evidence="2" id="KW-0245">EGF-like domain</keyword>
<dbReference type="PROSITE" id="PS00022">
    <property type="entry name" value="EGF_1"/>
    <property type="match status" value="1"/>
</dbReference>
<dbReference type="GO" id="GO:0016020">
    <property type="term" value="C:membrane"/>
    <property type="evidence" value="ECO:0007669"/>
    <property type="project" value="UniProtKB-SubCell"/>
</dbReference>
<evidence type="ECO:0000313" key="5">
    <source>
        <dbReference type="EMBL" id="KAL3289078.1"/>
    </source>
</evidence>
<keyword evidence="6" id="KW-1185">Reference proteome</keyword>
<feature type="domain" description="Laminin G" evidence="3">
    <location>
        <begin position="204"/>
        <end position="383"/>
    </location>
</feature>
<dbReference type="PANTHER" id="PTHR15036">
    <property type="entry name" value="PIKACHURIN-LIKE PROTEIN"/>
    <property type="match status" value="1"/>
</dbReference>
<proteinExistence type="predicted"/>
<dbReference type="GO" id="GO:0009653">
    <property type="term" value="P:anatomical structure morphogenesis"/>
    <property type="evidence" value="ECO:0007669"/>
    <property type="project" value="UniProtKB-ARBA"/>
</dbReference>
<dbReference type="CDD" id="cd00110">
    <property type="entry name" value="LamG"/>
    <property type="match status" value="3"/>
</dbReference>
<evidence type="ECO:0000259" key="3">
    <source>
        <dbReference type="PROSITE" id="PS50025"/>
    </source>
</evidence>
<dbReference type="InterPro" id="IPR001791">
    <property type="entry name" value="Laminin_G"/>
</dbReference>
<dbReference type="Gene3D" id="2.10.25.10">
    <property type="entry name" value="Laminin"/>
    <property type="match status" value="2"/>
</dbReference>
<dbReference type="Proteomes" id="UP001516400">
    <property type="component" value="Unassembled WGS sequence"/>
</dbReference>
<feature type="disulfide bond" evidence="2">
    <location>
        <begin position="189"/>
        <end position="198"/>
    </location>
</feature>
<dbReference type="SMART" id="SM00181">
    <property type="entry name" value="EGF"/>
    <property type="match status" value="2"/>
</dbReference>
<dbReference type="PANTHER" id="PTHR15036:SF85">
    <property type="entry name" value="SP2353, ISOFORM A"/>
    <property type="match status" value="1"/>
</dbReference>
<reference evidence="5 6" key="1">
    <citation type="journal article" date="2021" name="BMC Biol.">
        <title>Horizontally acquired antibacterial genes associated with adaptive radiation of ladybird beetles.</title>
        <authorList>
            <person name="Li H.S."/>
            <person name="Tang X.F."/>
            <person name="Huang Y.H."/>
            <person name="Xu Z.Y."/>
            <person name="Chen M.L."/>
            <person name="Du X.Y."/>
            <person name="Qiu B.Y."/>
            <person name="Chen P.T."/>
            <person name="Zhang W."/>
            <person name="Slipinski A."/>
            <person name="Escalona H.E."/>
            <person name="Waterhouse R.M."/>
            <person name="Zwick A."/>
            <person name="Pang H."/>
        </authorList>
    </citation>
    <scope>NUCLEOTIDE SEQUENCE [LARGE SCALE GENOMIC DNA]</scope>
    <source>
        <strain evidence="5">SYSU2018</strain>
    </source>
</reference>
<dbReference type="SMART" id="SM00282">
    <property type="entry name" value="LamG"/>
    <property type="match status" value="3"/>
</dbReference>
<dbReference type="Pfam" id="PF02210">
    <property type="entry name" value="Laminin_G_2"/>
    <property type="match status" value="3"/>
</dbReference>
<feature type="domain" description="Laminin G" evidence="3">
    <location>
        <begin position="417"/>
        <end position="595"/>
    </location>
</feature>
<dbReference type="CDD" id="cd00054">
    <property type="entry name" value="EGF_CA"/>
    <property type="match status" value="2"/>
</dbReference>
<keyword evidence="1 2" id="KW-1015">Disulfide bond</keyword>
<comment type="caution">
    <text evidence="2">Lacks conserved residue(s) required for the propagation of feature annotation.</text>
</comment>
<comment type="caution">
    <text evidence="5">The sequence shown here is derived from an EMBL/GenBank/DDBJ whole genome shotgun (WGS) entry which is preliminary data.</text>
</comment>
<accession>A0ABD2PDM5</accession>
<dbReference type="InterPro" id="IPR001881">
    <property type="entry name" value="EGF-like_Ca-bd_dom"/>
</dbReference>
<dbReference type="InterPro" id="IPR013320">
    <property type="entry name" value="ConA-like_dom_sf"/>
</dbReference>
<evidence type="ECO:0000313" key="6">
    <source>
        <dbReference type="Proteomes" id="UP001516400"/>
    </source>
</evidence>
<dbReference type="SUPFAM" id="SSF49899">
    <property type="entry name" value="Concanavalin A-like lectins/glucanases"/>
    <property type="match status" value="3"/>
</dbReference>
<dbReference type="PROSITE" id="PS01186">
    <property type="entry name" value="EGF_2"/>
    <property type="match status" value="2"/>
</dbReference>
<dbReference type="InterPro" id="IPR050372">
    <property type="entry name" value="Neurexin-related_CASP"/>
</dbReference>